<feature type="transmembrane region" description="Helical" evidence="1">
    <location>
        <begin position="94"/>
        <end position="122"/>
    </location>
</feature>
<dbReference type="EMBL" id="CP042430">
    <property type="protein sequence ID" value="QEC47696.1"/>
    <property type="molecule type" value="Genomic_DNA"/>
</dbReference>
<evidence type="ECO:0000256" key="1">
    <source>
        <dbReference type="SAM" id="Phobius"/>
    </source>
</evidence>
<feature type="transmembrane region" description="Helical" evidence="1">
    <location>
        <begin position="283"/>
        <end position="301"/>
    </location>
</feature>
<accession>A0A5B8U3R2</accession>
<feature type="transmembrane region" description="Helical" evidence="1">
    <location>
        <begin position="179"/>
        <end position="212"/>
    </location>
</feature>
<feature type="transmembrane region" description="Helical" evidence="1">
    <location>
        <begin position="322"/>
        <end position="343"/>
    </location>
</feature>
<dbReference type="OrthoDB" id="5242492at2"/>
<protein>
    <recommendedName>
        <fullName evidence="4">Glycosyltransferase RgtA/B/C/D-like domain-containing protein</fullName>
    </recommendedName>
</protein>
<gene>
    <name evidence="2" type="ORF">FSW04_09000</name>
</gene>
<sequence>MGALRRALGLWLVLAAAYALTLAVPGTPLTGPEAHRLLTAESIVRDGDLDLADQYRERAWRRFTDVPLRPAAAPVQGRLVEASGLGFELLISPAYALGGALGVRLLLGALAAAGFCLAAALGRTLVPEPWATRAALVTGLSPPALGAATAISPEACGAAALAGALLLALRVRDQPRAAWALWTAVLVAALPWLAAKLAAPAAVVAVVLAHWLRRRRRAMTGFVALEVVLTSAVVYVTVHERLFGGLTPHAVAAGGATGADGLSGYLARWPRLARVWLDPHEGLLVWAPFLLLALVGVGLLWRSRRDRLAVAIEHQGDADASAAVLALVAAAVVLVAVVLAPALGDSGRGWWHARQVVPALPALAALAAWGLRFAPRTGAALAAVTVAQSAAVLLLA</sequence>
<keyword evidence="1" id="KW-0472">Membrane</keyword>
<evidence type="ECO:0000313" key="3">
    <source>
        <dbReference type="Proteomes" id="UP000321805"/>
    </source>
</evidence>
<dbReference type="RefSeq" id="WP_146918443.1">
    <property type="nucleotide sequence ID" value="NZ_CP042430.1"/>
</dbReference>
<feature type="transmembrane region" description="Helical" evidence="1">
    <location>
        <begin position="378"/>
        <end position="395"/>
    </location>
</feature>
<dbReference type="KEGG" id="bsol:FSW04_09000"/>
<organism evidence="2 3">
    <name type="scientific">Baekduia soli</name>
    <dbReference type="NCBI Taxonomy" id="496014"/>
    <lineage>
        <taxon>Bacteria</taxon>
        <taxon>Bacillati</taxon>
        <taxon>Actinomycetota</taxon>
        <taxon>Thermoleophilia</taxon>
        <taxon>Solirubrobacterales</taxon>
        <taxon>Baekduiaceae</taxon>
        <taxon>Baekduia</taxon>
    </lineage>
</organism>
<evidence type="ECO:0000313" key="2">
    <source>
        <dbReference type="EMBL" id="QEC47696.1"/>
    </source>
</evidence>
<dbReference type="AlphaFoldDB" id="A0A5B8U3R2"/>
<keyword evidence="1" id="KW-1133">Transmembrane helix</keyword>
<keyword evidence="1" id="KW-0812">Transmembrane</keyword>
<keyword evidence="3" id="KW-1185">Reference proteome</keyword>
<feature type="transmembrane region" description="Helical" evidence="1">
    <location>
        <begin position="219"/>
        <end position="238"/>
    </location>
</feature>
<dbReference type="Proteomes" id="UP000321805">
    <property type="component" value="Chromosome"/>
</dbReference>
<proteinExistence type="predicted"/>
<reference evidence="2 3" key="1">
    <citation type="journal article" date="2018" name="J. Microbiol.">
        <title>Baekduia soli gen. nov., sp. nov., a novel bacterium isolated from the soil of Baekdu Mountain and proposal of a novel family name, Baekduiaceae fam. nov.</title>
        <authorList>
            <person name="An D.S."/>
            <person name="Siddiqi M.Z."/>
            <person name="Kim K.H."/>
            <person name="Yu H.S."/>
            <person name="Im W.T."/>
        </authorList>
    </citation>
    <scope>NUCLEOTIDE SEQUENCE [LARGE SCALE GENOMIC DNA]</scope>
    <source>
        <strain evidence="2 3">BR7-21</strain>
    </source>
</reference>
<name>A0A5B8U3R2_9ACTN</name>
<evidence type="ECO:0008006" key="4">
    <source>
        <dbReference type="Google" id="ProtNLM"/>
    </source>
</evidence>